<gene>
    <name evidence="2" type="ORF">TeGR_g248</name>
</gene>
<accession>A0ABQ6MMZ7</accession>
<name>A0ABQ6MMZ7_9STRA</name>
<dbReference type="Proteomes" id="UP001165060">
    <property type="component" value="Unassembled WGS sequence"/>
</dbReference>
<proteinExistence type="predicted"/>
<feature type="transmembrane region" description="Helical" evidence="1">
    <location>
        <begin position="36"/>
        <end position="57"/>
    </location>
</feature>
<keyword evidence="1" id="KW-0812">Transmembrane</keyword>
<evidence type="ECO:0000313" key="2">
    <source>
        <dbReference type="EMBL" id="GMI29529.1"/>
    </source>
</evidence>
<keyword evidence="1" id="KW-0472">Membrane</keyword>
<organism evidence="2 3">
    <name type="scientific">Tetraparma gracilis</name>
    <dbReference type="NCBI Taxonomy" id="2962635"/>
    <lineage>
        <taxon>Eukaryota</taxon>
        <taxon>Sar</taxon>
        <taxon>Stramenopiles</taxon>
        <taxon>Ochrophyta</taxon>
        <taxon>Bolidophyceae</taxon>
        <taxon>Parmales</taxon>
        <taxon>Triparmaceae</taxon>
        <taxon>Tetraparma</taxon>
    </lineage>
</organism>
<evidence type="ECO:0000256" key="1">
    <source>
        <dbReference type="SAM" id="Phobius"/>
    </source>
</evidence>
<protein>
    <submittedName>
        <fullName evidence="2">Uncharacterized protein</fullName>
    </submittedName>
</protein>
<feature type="transmembrane region" description="Helical" evidence="1">
    <location>
        <begin position="97"/>
        <end position="117"/>
    </location>
</feature>
<keyword evidence="3" id="KW-1185">Reference proteome</keyword>
<sequence>MHPPPPTRRYSFAPLSIIQASASNGDSPSFGNHLTAYFFALAAAVQPFIVVGFWGLVFPFDQQCDYRCATVHGLGFGLTYLDLLLNKLTISPKLLKLVILFPFTWLLTQVLWIYSGYHPDYQVLPMDNWMSLVLSIGCMFMFCGNFYGARWLCNKRDAKWGFPGGLSGREGPPASAYFNGGGSLRF</sequence>
<keyword evidence="1" id="KW-1133">Transmembrane helix</keyword>
<evidence type="ECO:0000313" key="3">
    <source>
        <dbReference type="Proteomes" id="UP001165060"/>
    </source>
</evidence>
<dbReference type="EMBL" id="BRYB01001606">
    <property type="protein sequence ID" value="GMI29529.1"/>
    <property type="molecule type" value="Genomic_DNA"/>
</dbReference>
<feature type="transmembrane region" description="Helical" evidence="1">
    <location>
        <begin position="129"/>
        <end position="149"/>
    </location>
</feature>
<reference evidence="2 3" key="1">
    <citation type="journal article" date="2023" name="Commun. Biol.">
        <title>Genome analysis of Parmales, the sister group of diatoms, reveals the evolutionary specialization of diatoms from phago-mixotrophs to photoautotrophs.</title>
        <authorList>
            <person name="Ban H."/>
            <person name="Sato S."/>
            <person name="Yoshikawa S."/>
            <person name="Yamada K."/>
            <person name="Nakamura Y."/>
            <person name="Ichinomiya M."/>
            <person name="Sato N."/>
            <person name="Blanc-Mathieu R."/>
            <person name="Endo H."/>
            <person name="Kuwata A."/>
            <person name="Ogata H."/>
        </authorList>
    </citation>
    <scope>NUCLEOTIDE SEQUENCE [LARGE SCALE GENOMIC DNA]</scope>
</reference>
<comment type="caution">
    <text evidence="2">The sequence shown here is derived from an EMBL/GenBank/DDBJ whole genome shotgun (WGS) entry which is preliminary data.</text>
</comment>